<dbReference type="EMBL" id="MTBD01000058">
    <property type="protein sequence ID" value="PRP68731.1"/>
    <property type="molecule type" value="Genomic_DNA"/>
</dbReference>
<organism evidence="1">
    <name type="scientific">Chromobacterium amazonense</name>
    <dbReference type="NCBI Taxonomy" id="1382803"/>
    <lineage>
        <taxon>Bacteria</taxon>
        <taxon>Pseudomonadati</taxon>
        <taxon>Pseudomonadota</taxon>
        <taxon>Betaproteobacteria</taxon>
        <taxon>Neisseriales</taxon>
        <taxon>Chromobacteriaceae</taxon>
        <taxon>Chromobacterium</taxon>
    </lineage>
</organism>
<comment type="caution">
    <text evidence="1">The sequence shown here is derived from an EMBL/GenBank/DDBJ whole genome shotgun (WGS) entry which is preliminary data.</text>
</comment>
<reference evidence="1" key="1">
    <citation type="submission" date="2017-01" db="EMBL/GenBank/DDBJ databases">
        <title>New insights into the genetic diversity of Chromobacterium isolated from tropical freshwater lake.</title>
        <authorList>
            <person name="Santos A.B."/>
            <person name="Nascimento A.M."/>
            <person name="Da Silva P.C."/>
        </authorList>
    </citation>
    <scope>NUCLEOTIDE SEQUENCE [LARGE SCALE GENOMIC DNA]</scope>
    <source>
        <strain evidence="1">56AF</strain>
    </source>
</reference>
<dbReference type="RefSeq" id="WP_106078140.1">
    <property type="nucleotide sequence ID" value="NZ_MTBD01000058.1"/>
</dbReference>
<evidence type="ECO:0000313" key="1">
    <source>
        <dbReference type="EMBL" id="PRP68731.1"/>
    </source>
</evidence>
<protein>
    <submittedName>
        <fullName evidence="1">Uncharacterized protein</fullName>
    </submittedName>
</protein>
<gene>
    <name evidence="1" type="ORF">BUE93_20930</name>
</gene>
<accession>A0A2S9WZ41</accession>
<name>A0A2S9WZ41_9NEIS</name>
<proteinExistence type="predicted"/>
<dbReference type="Proteomes" id="UP000239469">
    <property type="component" value="Unassembled WGS sequence"/>
</dbReference>
<dbReference type="AlphaFoldDB" id="A0A2S9WZ41"/>
<sequence>MSATTTLSSILYAQRRLANEIELFGSLPRTQQPLTPEQKRRRDDAWQRRMARELAGEDPINELAA</sequence>